<evidence type="ECO:0000313" key="3">
    <source>
        <dbReference type="Proteomes" id="UP001266305"/>
    </source>
</evidence>
<organism evidence="2 3">
    <name type="scientific">Saguinus oedipus</name>
    <name type="common">Cotton-top tamarin</name>
    <name type="synonym">Oedipomidas oedipus</name>
    <dbReference type="NCBI Taxonomy" id="9490"/>
    <lineage>
        <taxon>Eukaryota</taxon>
        <taxon>Metazoa</taxon>
        <taxon>Chordata</taxon>
        <taxon>Craniata</taxon>
        <taxon>Vertebrata</taxon>
        <taxon>Euteleostomi</taxon>
        <taxon>Mammalia</taxon>
        <taxon>Eutheria</taxon>
        <taxon>Euarchontoglires</taxon>
        <taxon>Primates</taxon>
        <taxon>Haplorrhini</taxon>
        <taxon>Platyrrhini</taxon>
        <taxon>Cebidae</taxon>
        <taxon>Callitrichinae</taxon>
        <taxon>Saguinus</taxon>
    </lineage>
</organism>
<feature type="region of interest" description="Disordered" evidence="1">
    <location>
        <begin position="154"/>
        <end position="176"/>
    </location>
</feature>
<proteinExistence type="predicted"/>
<accession>A0ABQ9ULW9</accession>
<comment type="caution">
    <text evidence="2">The sequence shown here is derived from an EMBL/GenBank/DDBJ whole genome shotgun (WGS) entry which is preliminary data.</text>
</comment>
<sequence length="258" mass="27672">MRGANLPIDFSSRPTCGHQQLLLPPHAAASAATPSAPLLPRYAKQLPVLSQYLGSAVEMKEEKWTQQNSALVLAGLMIEPLPEQVQPGSCCWLGAHSAVSRDSQIPQEVAMLLFLLSALVLLTQPLGYLEAEMRTYSQRIANNACTMVMCSSVQSGPPGHDGQDGREGPWGDKGDSGLALARSVRSQVRADRLPAINAVALGHGKEHLIESQTGLGFNPPPTLESFFLTYRVGMPISISWIATGPRCVMMEVSCSAEP</sequence>
<dbReference type="Proteomes" id="UP001266305">
    <property type="component" value="Unassembled WGS sequence"/>
</dbReference>
<keyword evidence="3" id="KW-1185">Reference proteome</keyword>
<evidence type="ECO:0000256" key="1">
    <source>
        <dbReference type="SAM" id="MobiDB-lite"/>
    </source>
</evidence>
<protein>
    <submittedName>
        <fullName evidence="2">Uncharacterized protein</fullName>
    </submittedName>
</protein>
<dbReference type="EMBL" id="JASSZA010000011">
    <property type="protein sequence ID" value="KAK2098075.1"/>
    <property type="molecule type" value="Genomic_DNA"/>
</dbReference>
<gene>
    <name evidence="2" type="ORF">P7K49_023526</name>
</gene>
<evidence type="ECO:0000313" key="2">
    <source>
        <dbReference type="EMBL" id="KAK2098075.1"/>
    </source>
</evidence>
<feature type="compositionally biased region" description="Basic and acidic residues" evidence="1">
    <location>
        <begin position="161"/>
        <end position="175"/>
    </location>
</feature>
<reference evidence="2 3" key="1">
    <citation type="submission" date="2023-05" db="EMBL/GenBank/DDBJ databases">
        <title>B98-5 Cell Line De Novo Hybrid Assembly: An Optical Mapping Approach.</title>
        <authorList>
            <person name="Kananen K."/>
            <person name="Auerbach J.A."/>
            <person name="Kautto E."/>
            <person name="Blachly J.S."/>
        </authorList>
    </citation>
    <scope>NUCLEOTIDE SEQUENCE [LARGE SCALE GENOMIC DNA]</scope>
    <source>
        <strain evidence="2">B95-8</strain>
        <tissue evidence="2">Cell line</tissue>
    </source>
</reference>
<name>A0ABQ9ULW9_SAGOE</name>